<proteinExistence type="predicted"/>
<reference evidence="1 3" key="2">
    <citation type="submission" date="2016-02" db="EMBL/GenBank/DDBJ databases">
        <title>A draft genome sequence of Candidatus Phytoplasma oryzae strain Mbita1, the causative agent of Napier Grass stunt disease in Kenya.</title>
        <authorList>
            <person name="Fischer A."/>
            <person name="Santa-Cruz I."/>
            <person name="Wambua L."/>
            <person name="Olds C."/>
            <person name="Midega C."/>
            <person name="Dickinson M."/>
            <person name="Kawicha P."/>
            <person name="Khan Z."/>
            <person name="Masiga D."/>
            <person name="Jores J."/>
            <person name="Bernd S."/>
        </authorList>
    </citation>
    <scope>NUCLEOTIDE SEQUENCE [LARGE SCALE GENOMIC DNA]</scope>
    <source>
        <strain evidence="1">Mbita1</strain>
    </source>
</reference>
<dbReference type="EMBL" id="JHUK01000001">
    <property type="protein sequence ID" value="RAM58046.1"/>
    <property type="molecule type" value="Genomic_DNA"/>
</dbReference>
<sequence>MFLKSFFKKKWIFIVLIMFLFLVLSKIFQNKKKFIEEINFSSSIPAPKMKEIKILGKEKWKNIHKEYIFYGLNGFYYYKKELQKEKNKPIRNQNSSLISFYQHKIEMQKEPKDILGFLQKTFKEWGNTEIGVPAFDDITFIKSEKSVLYPFIENFKVNNDSVSLTKDNYYLTFTFKGPKYLLAKDVDFFLGNANLPYYDRDTNIILTKKYYLHFNPVRNILSVYTEKFNYNKYYF</sequence>
<evidence type="ECO:0000313" key="4">
    <source>
        <dbReference type="Proteomes" id="UP000249343"/>
    </source>
</evidence>
<dbReference type="EMBL" id="LTBM01000001">
    <property type="protein sequence ID" value="KXT29468.1"/>
    <property type="molecule type" value="Genomic_DNA"/>
</dbReference>
<dbReference type="Proteomes" id="UP000070069">
    <property type="component" value="Unassembled WGS sequence"/>
</dbReference>
<evidence type="ECO:0000313" key="1">
    <source>
        <dbReference type="EMBL" id="KXT29468.1"/>
    </source>
</evidence>
<dbReference type="PATRIC" id="fig|203274.3.peg.112"/>
<dbReference type="Proteomes" id="UP000249343">
    <property type="component" value="Unassembled WGS sequence"/>
</dbReference>
<organism evidence="1 3">
    <name type="scientific">Candidatus Phytoplasma oryzae</name>
    <dbReference type="NCBI Taxonomy" id="203274"/>
    <lineage>
        <taxon>Bacteria</taxon>
        <taxon>Bacillati</taxon>
        <taxon>Mycoplasmatota</taxon>
        <taxon>Mollicutes</taxon>
        <taxon>Acholeplasmatales</taxon>
        <taxon>Acholeplasmataceae</taxon>
        <taxon>Candidatus Phytoplasma</taxon>
        <taxon>16SrXI (Rice yellow dwarf group)</taxon>
    </lineage>
</organism>
<accession>A0A139JR85</accession>
<dbReference type="OrthoDB" id="386015at2"/>
<name>A0A139JR85_9MOLU</name>
<dbReference type="RefSeq" id="WP_066539958.1">
    <property type="nucleotide sequence ID" value="NZ_JHUK01000001.1"/>
</dbReference>
<evidence type="ECO:0000313" key="3">
    <source>
        <dbReference type="Proteomes" id="UP000070069"/>
    </source>
</evidence>
<keyword evidence="4" id="KW-1185">Reference proteome</keyword>
<gene>
    <name evidence="1" type="ORF">AXA84_0114</name>
    <name evidence="2" type="ORF">DH96_00645</name>
</gene>
<comment type="caution">
    <text evidence="1">The sequence shown here is derived from an EMBL/GenBank/DDBJ whole genome shotgun (WGS) entry which is preliminary data.</text>
</comment>
<reference evidence="2 4" key="1">
    <citation type="submission" date="2014-04" db="EMBL/GenBank/DDBJ databases">
        <title>Genome study of Napier grass stunt phytoplasma.</title>
        <authorList>
            <person name="Kawicha P."/>
            <person name="Dickinson M."/>
            <person name="Hodgetts J."/>
        </authorList>
    </citation>
    <scope>NUCLEOTIDE SEQUENCE [LARGE SCALE GENOMIC DNA]</scope>
    <source>
        <strain evidence="2 4">NGS-S10</strain>
    </source>
</reference>
<protein>
    <submittedName>
        <fullName evidence="1">Uncharacterized protein</fullName>
    </submittedName>
</protein>
<evidence type="ECO:0000313" key="2">
    <source>
        <dbReference type="EMBL" id="RAM58046.1"/>
    </source>
</evidence>
<dbReference type="AlphaFoldDB" id="A0A139JR85"/>